<reference evidence="1" key="1">
    <citation type="journal article" date="2015" name="Nature">
        <title>Complex archaea that bridge the gap between prokaryotes and eukaryotes.</title>
        <authorList>
            <person name="Spang A."/>
            <person name="Saw J.H."/>
            <person name="Jorgensen S.L."/>
            <person name="Zaremba-Niedzwiedzka K."/>
            <person name="Martijn J."/>
            <person name="Lind A.E."/>
            <person name="van Eijk R."/>
            <person name="Schleper C."/>
            <person name="Guy L."/>
            <person name="Ettema T.J."/>
        </authorList>
    </citation>
    <scope>NUCLEOTIDE SEQUENCE</scope>
</reference>
<proteinExistence type="predicted"/>
<sequence length="487" mass="51633">MPVSVTRDALILALAQEALAEHDIIDLTTDSAGAADGTTVVFGALAHGSTGITTTAFHDTYMHLRRFTGLATNGGASTITLRTSMGTLAADVLKYFTIKITAGTSSGDTRTISANSNADPSIVTVSSAFTATPDTTSFYEIYPSGSTASSQIIRTAKALSTGSLAVSTGAITVAPGFNGDLGANMLMGIGSEMLFYQGEHANLHINSINRLLRNMRYPAYLPVTMITDGDMEDTGVTNWAAVGSPTTREKSDTTDSGLPFGRQVLHIAAGDGVGATSNAVSVDEGENLYVAVPIDLVSGSADVILYDSTNSTALKTVNVTELNPCMVLFQQAPGSSTANVTVRLLGSEASSEFYAGPVFLWSDQRSRYAADTSSLERGRDIKGAVTLRPGQSIESDVYQIGKLEETTISHERDDRANLLSVVIPNSSYPTLIQGERRYTELSYDTSATFAERDMVVQGAMYYIEMARYRRLLSGNPALAGGHRSLAR</sequence>
<organism evidence="1">
    <name type="scientific">marine sediment metagenome</name>
    <dbReference type="NCBI Taxonomy" id="412755"/>
    <lineage>
        <taxon>unclassified sequences</taxon>
        <taxon>metagenomes</taxon>
        <taxon>ecological metagenomes</taxon>
    </lineage>
</organism>
<comment type="caution">
    <text evidence="1">The sequence shown here is derived from an EMBL/GenBank/DDBJ whole genome shotgun (WGS) entry which is preliminary data.</text>
</comment>
<protein>
    <submittedName>
        <fullName evidence="1">Uncharacterized protein</fullName>
    </submittedName>
</protein>
<feature type="non-terminal residue" evidence="1">
    <location>
        <position position="487"/>
    </location>
</feature>
<name>A0A0F9ETH9_9ZZZZ</name>
<accession>A0A0F9ETH9</accession>
<evidence type="ECO:0000313" key="1">
    <source>
        <dbReference type="EMBL" id="KKL27143.1"/>
    </source>
</evidence>
<gene>
    <name evidence="1" type="ORF">LCGC14_2388140</name>
</gene>
<dbReference type="AlphaFoldDB" id="A0A0F9ETH9"/>
<dbReference type="EMBL" id="LAZR01035575">
    <property type="protein sequence ID" value="KKL27143.1"/>
    <property type="molecule type" value="Genomic_DNA"/>
</dbReference>